<proteinExistence type="predicted"/>
<dbReference type="AlphaFoldDB" id="A0A212PVR7"/>
<evidence type="ECO:0000313" key="3">
    <source>
        <dbReference type="Proteomes" id="UP000197065"/>
    </source>
</evidence>
<dbReference type="Proteomes" id="UP000197065">
    <property type="component" value="Unassembled WGS sequence"/>
</dbReference>
<keyword evidence="3" id="KW-1185">Reference proteome</keyword>
<name>A0A212PVR7_9PROT</name>
<keyword evidence="1" id="KW-0812">Transmembrane</keyword>
<evidence type="ECO:0000256" key="1">
    <source>
        <dbReference type="SAM" id="Phobius"/>
    </source>
</evidence>
<dbReference type="OrthoDB" id="7632164at2"/>
<sequence>MKGTITLERLSAILDAYGSRAYRWPEAERDAALDLLAHSPTARARRNAAAELDAVLDILDIDDAAASPALRKAVLSAAPRPRSRFLPRFSAARMALAASLVLGIVAGSWAGREYTTTSDSSIDIVQATRLVSSFEGF</sequence>
<gene>
    <name evidence="2" type="ORF">SAMN07250955_10128</name>
</gene>
<reference evidence="2 3" key="1">
    <citation type="submission" date="2017-06" db="EMBL/GenBank/DDBJ databases">
        <authorList>
            <person name="Kim H.J."/>
            <person name="Triplett B.A."/>
        </authorList>
    </citation>
    <scope>NUCLEOTIDE SEQUENCE [LARGE SCALE GENOMIC DNA]</scope>
    <source>
        <strain evidence="2 3">B29T1</strain>
    </source>
</reference>
<accession>A0A212PVR7</accession>
<protein>
    <submittedName>
        <fullName evidence="2">Uncharacterized protein</fullName>
    </submittedName>
</protein>
<dbReference type="EMBL" id="FYEH01000001">
    <property type="protein sequence ID" value="SNB51068.1"/>
    <property type="molecule type" value="Genomic_DNA"/>
</dbReference>
<feature type="transmembrane region" description="Helical" evidence="1">
    <location>
        <begin position="90"/>
        <end position="110"/>
    </location>
</feature>
<keyword evidence="1" id="KW-0472">Membrane</keyword>
<dbReference type="RefSeq" id="WP_088559378.1">
    <property type="nucleotide sequence ID" value="NZ_FYEH01000001.1"/>
</dbReference>
<keyword evidence="1" id="KW-1133">Transmembrane helix</keyword>
<evidence type="ECO:0000313" key="2">
    <source>
        <dbReference type="EMBL" id="SNB51068.1"/>
    </source>
</evidence>
<organism evidence="2 3">
    <name type="scientific">Arboricoccus pini</name>
    <dbReference type="NCBI Taxonomy" id="1963835"/>
    <lineage>
        <taxon>Bacteria</taxon>
        <taxon>Pseudomonadati</taxon>
        <taxon>Pseudomonadota</taxon>
        <taxon>Alphaproteobacteria</taxon>
        <taxon>Geminicoccales</taxon>
        <taxon>Geminicoccaceae</taxon>
        <taxon>Arboricoccus</taxon>
    </lineage>
</organism>